<name>A0A3D8R372_9HELO</name>
<feature type="compositionally biased region" description="Polar residues" evidence="1">
    <location>
        <begin position="162"/>
        <end position="171"/>
    </location>
</feature>
<proteinExistence type="predicted"/>
<sequence length="467" mass="53506">MKKLRNYFMLKSQRQCTGEKRISTQATVAKQVSPTIVTLPTDFHSQQKRLLRQQKEMAHAKDQARLHQQLTMKSSIVNETRAGLAPQSRLRRKAGLEDMMEGIKIKTPEDLRKRREGRCHVEKLYPSTHERVEALEQKHPEIYRPRFSPSNKHRFSAPEASSPHQQSRSALTSNNLAECIEISADLLDNTRRELTKGFGKKFKPPFEHLSYRSFSHERAPSPSSSSKSSSFFCTGENEPGDRKGEAQVLVQREEKNSRRRLSGEGTNPWTSPAPTNCRLCKKAGVRGIRGLCEECENDFMRPKTYLYDPPFSYDDNMPPMPPLKDKSILMLNHTQCKSNQDEIEKEAKSRIEVRLSDASSRPTVAEPTPQRQSSQRALFIASEADDDERFSRWQSDVLQVEIEKTRDLFERLSACHTDNGHESVSSSTPSDRKGKGRADDRGSRFYGYWDDVLVSYERAKSVKERTP</sequence>
<organism evidence="2 3">
    <name type="scientific">Coleophoma crateriformis</name>
    <dbReference type="NCBI Taxonomy" id="565419"/>
    <lineage>
        <taxon>Eukaryota</taxon>
        <taxon>Fungi</taxon>
        <taxon>Dikarya</taxon>
        <taxon>Ascomycota</taxon>
        <taxon>Pezizomycotina</taxon>
        <taxon>Leotiomycetes</taxon>
        <taxon>Helotiales</taxon>
        <taxon>Dermateaceae</taxon>
        <taxon>Coleophoma</taxon>
    </lineage>
</organism>
<dbReference type="AlphaFoldDB" id="A0A3D8R372"/>
<evidence type="ECO:0000313" key="2">
    <source>
        <dbReference type="EMBL" id="RDW68426.1"/>
    </source>
</evidence>
<keyword evidence="3" id="KW-1185">Reference proteome</keyword>
<feature type="compositionally biased region" description="Basic and acidic residues" evidence="1">
    <location>
        <begin position="430"/>
        <end position="443"/>
    </location>
</feature>
<feature type="region of interest" description="Disordered" evidence="1">
    <location>
        <begin position="415"/>
        <end position="443"/>
    </location>
</feature>
<protein>
    <submittedName>
        <fullName evidence="2">Uncharacterized protein</fullName>
    </submittedName>
</protein>
<comment type="caution">
    <text evidence="2">The sequence shown here is derived from an EMBL/GenBank/DDBJ whole genome shotgun (WGS) entry which is preliminary data.</text>
</comment>
<evidence type="ECO:0000313" key="3">
    <source>
        <dbReference type="Proteomes" id="UP000256328"/>
    </source>
</evidence>
<feature type="region of interest" description="Disordered" evidence="1">
    <location>
        <begin position="351"/>
        <end position="375"/>
    </location>
</feature>
<gene>
    <name evidence="2" type="ORF">BP5796_09083</name>
</gene>
<dbReference type="OrthoDB" id="3546685at2759"/>
<feature type="region of interest" description="Disordered" evidence="1">
    <location>
        <begin position="213"/>
        <end position="246"/>
    </location>
</feature>
<reference evidence="2 3" key="1">
    <citation type="journal article" date="2018" name="IMA Fungus">
        <title>IMA Genome-F 9: Draft genome sequence of Annulohypoxylon stygium, Aspergillus mulundensis, Berkeleyomyces basicola (syn. Thielaviopsis basicola), Ceratocystis smalleyi, two Cercospora beticola strains, Coleophoma cylindrospora, Fusarium fracticaudum, Phialophora cf. hyalina, and Morchella septimelata.</title>
        <authorList>
            <person name="Wingfield B.D."/>
            <person name="Bills G.F."/>
            <person name="Dong Y."/>
            <person name="Huang W."/>
            <person name="Nel W.J."/>
            <person name="Swalarsk-Parry B.S."/>
            <person name="Vaghefi N."/>
            <person name="Wilken P.M."/>
            <person name="An Z."/>
            <person name="de Beer Z.W."/>
            <person name="De Vos L."/>
            <person name="Chen L."/>
            <person name="Duong T.A."/>
            <person name="Gao Y."/>
            <person name="Hammerbacher A."/>
            <person name="Kikkert J.R."/>
            <person name="Li Y."/>
            <person name="Li H."/>
            <person name="Li K."/>
            <person name="Li Q."/>
            <person name="Liu X."/>
            <person name="Ma X."/>
            <person name="Naidoo K."/>
            <person name="Pethybridge S.J."/>
            <person name="Sun J."/>
            <person name="Steenkamp E.T."/>
            <person name="van der Nest M.A."/>
            <person name="van Wyk S."/>
            <person name="Wingfield M.J."/>
            <person name="Xiong C."/>
            <person name="Yue Q."/>
            <person name="Zhang X."/>
        </authorList>
    </citation>
    <scope>NUCLEOTIDE SEQUENCE [LARGE SCALE GENOMIC DNA]</scope>
    <source>
        <strain evidence="2 3">BP5796</strain>
    </source>
</reference>
<feature type="region of interest" description="Disordered" evidence="1">
    <location>
        <begin position="138"/>
        <end position="171"/>
    </location>
</feature>
<accession>A0A3D8R372</accession>
<dbReference type="EMBL" id="PDLN01000013">
    <property type="protein sequence ID" value="RDW68426.1"/>
    <property type="molecule type" value="Genomic_DNA"/>
</dbReference>
<feature type="compositionally biased region" description="Low complexity" evidence="1">
    <location>
        <begin position="220"/>
        <end position="230"/>
    </location>
</feature>
<evidence type="ECO:0000256" key="1">
    <source>
        <dbReference type="SAM" id="MobiDB-lite"/>
    </source>
</evidence>
<dbReference type="Proteomes" id="UP000256328">
    <property type="component" value="Unassembled WGS sequence"/>
</dbReference>